<feature type="non-terminal residue" evidence="1">
    <location>
        <position position="50"/>
    </location>
</feature>
<comment type="caution">
    <text evidence="1">The sequence shown here is derived from an EMBL/GenBank/DDBJ whole genome shotgun (WGS) entry which is preliminary data.</text>
</comment>
<dbReference type="OrthoDB" id="1716624at2759"/>
<reference evidence="2" key="1">
    <citation type="submission" date="2016-06" db="EMBL/GenBank/DDBJ databases">
        <title>Parallel loss of symbiosis genes in relatives of nitrogen-fixing non-legume Parasponia.</title>
        <authorList>
            <person name="Van Velzen R."/>
            <person name="Holmer R."/>
            <person name="Bu F."/>
            <person name="Rutten L."/>
            <person name="Van Zeijl A."/>
            <person name="Liu W."/>
            <person name="Santuari L."/>
            <person name="Cao Q."/>
            <person name="Sharma T."/>
            <person name="Shen D."/>
            <person name="Roswanjaya Y."/>
            <person name="Wardhani T."/>
            <person name="Kalhor M.S."/>
            <person name="Jansen J."/>
            <person name="Van den Hoogen J."/>
            <person name="Gungor B."/>
            <person name="Hartog M."/>
            <person name="Hontelez J."/>
            <person name="Verver J."/>
            <person name="Yang W.-C."/>
            <person name="Schijlen E."/>
            <person name="Repin R."/>
            <person name="Schilthuizen M."/>
            <person name="Schranz E."/>
            <person name="Heidstra R."/>
            <person name="Miyata K."/>
            <person name="Fedorova E."/>
            <person name="Kohlen W."/>
            <person name="Bisseling T."/>
            <person name="Smit S."/>
            <person name="Geurts R."/>
        </authorList>
    </citation>
    <scope>NUCLEOTIDE SEQUENCE [LARGE SCALE GENOMIC DNA]</scope>
    <source>
        <strain evidence="2">cv. RG33-2</strain>
    </source>
</reference>
<sequence length="50" mass="5675">MASTRAWNADPIQVPIGPITRARAKRFKTALSGLIQSNWAELNSWRHKND</sequence>
<name>A0A2P5B461_TREOI</name>
<dbReference type="AlphaFoldDB" id="A0A2P5B461"/>
<gene>
    <name evidence="1" type="ORF">TorRG33x02_333540</name>
</gene>
<evidence type="ECO:0000313" key="1">
    <source>
        <dbReference type="EMBL" id="PON43561.1"/>
    </source>
</evidence>
<dbReference type="InParanoid" id="A0A2P5B461"/>
<proteinExistence type="predicted"/>
<dbReference type="EMBL" id="JXTC01000612">
    <property type="protein sequence ID" value="PON43561.1"/>
    <property type="molecule type" value="Genomic_DNA"/>
</dbReference>
<protein>
    <submittedName>
        <fullName evidence="1">Uncharacterized protein</fullName>
    </submittedName>
</protein>
<organism evidence="1 2">
    <name type="scientific">Trema orientale</name>
    <name type="common">Charcoal tree</name>
    <name type="synonym">Celtis orientalis</name>
    <dbReference type="NCBI Taxonomy" id="63057"/>
    <lineage>
        <taxon>Eukaryota</taxon>
        <taxon>Viridiplantae</taxon>
        <taxon>Streptophyta</taxon>
        <taxon>Embryophyta</taxon>
        <taxon>Tracheophyta</taxon>
        <taxon>Spermatophyta</taxon>
        <taxon>Magnoliopsida</taxon>
        <taxon>eudicotyledons</taxon>
        <taxon>Gunneridae</taxon>
        <taxon>Pentapetalae</taxon>
        <taxon>rosids</taxon>
        <taxon>fabids</taxon>
        <taxon>Rosales</taxon>
        <taxon>Cannabaceae</taxon>
        <taxon>Trema</taxon>
    </lineage>
</organism>
<evidence type="ECO:0000313" key="2">
    <source>
        <dbReference type="Proteomes" id="UP000237000"/>
    </source>
</evidence>
<keyword evidence="2" id="KW-1185">Reference proteome</keyword>
<dbReference type="Proteomes" id="UP000237000">
    <property type="component" value="Unassembled WGS sequence"/>
</dbReference>
<accession>A0A2P5B461</accession>